<dbReference type="GO" id="GO:0016125">
    <property type="term" value="P:sterol metabolic process"/>
    <property type="evidence" value="ECO:0007669"/>
    <property type="project" value="UniProtKB-UniRule"/>
</dbReference>
<dbReference type="InterPro" id="IPR007290">
    <property type="entry name" value="Arv1"/>
</dbReference>
<proteinExistence type="inferred from homology"/>
<evidence type="ECO:0000256" key="10">
    <source>
        <dbReference type="RuleBase" id="RU368065"/>
    </source>
</evidence>
<dbReference type="GO" id="GO:0005789">
    <property type="term" value="C:endoplasmic reticulum membrane"/>
    <property type="evidence" value="ECO:0007669"/>
    <property type="project" value="UniProtKB-SubCell"/>
</dbReference>
<evidence type="ECO:0000256" key="7">
    <source>
        <dbReference type="ARBA" id="ARBA00023055"/>
    </source>
</evidence>
<keyword evidence="4 10" id="KW-0812">Transmembrane</keyword>
<evidence type="ECO:0000256" key="2">
    <source>
        <dbReference type="ARBA" id="ARBA00009187"/>
    </source>
</evidence>
<dbReference type="RefSeq" id="XP_032804302.1">
    <property type="nucleotide sequence ID" value="XM_032948411.1"/>
</dbReference>
<organism evidence="11 12">
    <name type="scientific">Petromyzon marinus</name>
    <name type="common">Sea lamprey</name>
    <dbReference type="NCBI Taxonomy" id="7757"/>
    <lineage>
        <taxon>Eukaryota</taxon>
        <taxon>Metazoa</taxon>
        <taxon>Chordata</taxon>
        <taxon>Craniata</taxon>
        <taxon>Vertebrata</taxon>
        <taxon>Cyclostomata</taxon>
        <taxon>Hyperoartia</taxon>
        <taxon>Petromyzontiformes</taxon>
        <taxon>Petromyzontidae</taxon>
        <taxon>Petromyzon</taxon>
    </lineage>
</organism>
<feature type="transmembrane region" description="Helical" evidence="10">
    <location>
        <begin position="204"/>
        <end position="225"/>
    </location>
</feature>
<keyword evidence="7 10" id="KW-0445">Lipid transport</keyword>
<name>A0AAJ7STN0_PETMA</name>
<dbReference type="GO" id="GO:0006665">
    <property type="term" value="P:sphingolipid metabolic process"/>
    <property type="evidence" value="ECO:0007669"/>
    <property type="project" value="TreeGrafter"/>
</dbReference>
<evidence type="ECO:0000256" key="4">
    <source>
        <dbReference type="ARBA" id="ARBA00022692"/>
    </source>
</evidence>
<evidence type="ECO:0000256" key="5">
    <source>
        <dbReference type="ARBA" id="ARBA00022824"/>
    </source>
</evidence>
<evidence type="ECO:0000256" key="6">
    <source>
        <dbReference type="ARBA" id="ARBA00022989"/>
    </source>
</evidence>
<evidence type="ECO:0000256" key="1">
    <source>
        <dbReference type="ARBA" id="ARBA00004477"/>
    </source>
</evidence>
<comment type="caution">
    <text evidence="10">Lacks conserved residue(s) required for the propagation of feature annotation.</text>
</comment>
<comment type="function">
    <text evidence="10">Mediator of sterol homeostasis involved in sterol uptake, trafficking and distribution into membranes.</text>
</comment>
<accession>A0AAJ7STN0</accession>
<gene>
    <name evidence="12" type="primary">ARV1</name>
</gene>
<evidence type="ECO:0000313" key="12">
    <source>
        <dbReference type="RefSeq" id="XP_032804302.1"/>
    </source>
</evidence>
<keyword evidence="9 10" id="KW-0472">Membrane</keyword>
<dbReference type="GO" id="GO:0032541">
    <property type="term" value="C:cortical endoplasmic reticulum"/>
    <property type="evidence" value="ECO:0007669"/>
    <property type="project" value="TreeGrafter"/>
</dbReference>
<evidence type="ECO:0000256" key="8">
    <source>
        <dbReference type="ARBA" id="ARBA00023098"/>
    </source>
</evidence>
<dbReference type="Proteomes" id="UP001318040">
    <property type="component" value="Chromosome 6"/>
</dbReference>
<dbReference type="Pfam" id="PF04161">
    <property type="entry name" value="Arv1"/>
    <property type="match status" value="1"/>
</dbReference>
<keyword evidence="6 10" id="KW-1133">Transmembrane helix</keyword>
<reference evidence="12" key="1">
    <citation type="submission" date="2025-08" db="UniProtKB">
        <authorList>
            <consortium name="RefSeq"/>
        </authorList>
    </citation>
    <scope>IDENTIFICATION</scope>
    <source>
        <tissue evidence="12">Sperm</tissue>
    </source>
</reference>
<evidence type="ECO:0000313" key="11">
    <source>
        <dbReference type="Proteomes" id="UP001318040"/>
    </source>
</evidence>
<dbReference type="PANTHER" id="PTHR14467">
    <property type="entry name" value="ARV1"/>
    <property type="match status" value="1"/>
</dbReference>
<dbReference type="KEGG" id="pmrn:116939685"/>
<evidence type="ECO:0000256" key="9">
    <source>
        <dbReference type="ARBA" id="ARBA00023136"/>
    </source>
</evidence>
<keyword evidence="11" id="KW-1185">Reference proteome</keyword>
<dbReference type="GO" id="GO:0097036">
    <property type="term" value="P:regulation of plasma membrane sterol distribution"/>
    <property type="evidence" value="ECO:0007669"/>
    <property type="project" value="UniProtKB-UniRule"/>
</dbReference>
<protein>
    <recommendedName>
        <fullName evidence="10">Protein ARV</fullName>
    </recommendedName>
</protein>
<dbReference type="GeneID" id="116939685"/>
<dbReference type="GO" id="GO:0032366">
    <property type="term" value="P:intracellular sterol transport"/>
    <property type="evidence" value="ECO:0007669"/>
    <property type="project" value="UniProtKB-UniRule"/>
</dbReference>
<comment type="subcellular location">
    <subcellularLocation>
        <location evidence="1 10">Endoplasmic reticulum membrane</location>
        <topology evidence="1 10">Multi-pass membrane protein</topology>
    </subcellularLocation>
</comment>
<sequence length="229" mass="25657">MVGGYRCVECGFEATELYRDYKHGVIKLAICERCRNPVDKYIEYDPVIIFIDTLLCKAPAYRHVIFNTRIDVHWKVSVFCLLCKAYTYWTQLKQPLAVGEAPPGGPAAIVRSAMEWDFYCLCAASTLELLSFLGAMWCVLLLWKVLCDHATLLRALLLSNYGELMLVPAIIWEHEHAPFCLPLIRLFALASNAQALHVVLDCTWSLACSTVLVGFLAEGAVVSVLRPLG</sequence>
<keyword evidence="3 10" id="KW-0813">Transport</keyword>
<keyword evidence="8 10" id="KW-0443">Lipid metabolism</keyword>
<dbReference type="AlphaFoldDB" id="A0AAJ7STN0"/>
<dbReference type="CTD" id="64801"/>
<comment type="similarity">
    <text evidence="2 10">Belongs to the ARV1 family.</text>
</comment>
<dbReference type="GO" id="GO:0005794">
    <property type="term" value="C:Golgi apparatus"/>
    <property type="evidence" value="ECO:0007669"/>
    <property type="project" value="TreeGrafter"/>
</dbReference>
<evidence type="ECO:0000256" key="3">
    <source>
        <dbReference type="ARBA" id="ARBA00022448"/>
    </source>
</evidence>
<keyword evidence="5 10" id="KW-0256">Endoplasmic reticulum</keyword>
<dbReference type="PANTHER" id="PTHR14467:SF0">
    <property type="entry name" value="PROTEIN ARV1"/>
    <property type="match status" value="1"/>
</dbReference>
<feature type="transmembrane region" description="Helical" evidence="10">
    <location>
        <begin position="118"/>
        <end position="146"/>
    </location>
</feature>